<reference evidence="4" key="1">
    <citation type="journal article" date="2019" name="Int. J. Syst. Evol. Microbiol.">
        <title>The Global Catalogue of Microorganisms (GCM) 10K type strain sequencing project: providing services to taxonomists for standard genome sequencing and annotation.</title>
        <authorList>
            <consortium name="The Broad Institute Genomics Platform"/>
            <consortium name="The Broad Institute Genome Sequencing Center for Infectious Disease"/>
            <person name="Wu L."/>
            <person name="Ma J."/>
        </authorList>
    </citation>
    <scope>NUCLEOTIDE SEQUENCE [LARGE SCALE GENOMIC DNA]</scope>
    <source>
        <strain evidence="4">JCM 13595</strain>
    </source>
</reference>
<dbReference type="EMBL" id="BAAAMN010000010">
    <property type="protein sequence ID" value="GAA2029423.1"/>
    <property type="molecule type" value="Genomic_DNA"/>
</dbReference>
<feature type="region of interest" description="Disordered" evidence="1">
    <location>
        <begin position="39"/>
        <end position="62"/>
    </location>
</feature>
<name>A0ABP5FLM0_9MICC</name>
<comment type="caution">
    <text evidence="3">The sequence shown here is derived from an EMBL/GenBank/DDBJ whole genome shotgun (WGS) entry which is preliminary data.</text>
</comment>
<dbReference type="InterPro" id="IPR003346">
    <property type="entry name" value="Transposase_20"/>
</dbReference>
<accession>A0ABP5FLM0</accession>
<evidence type="ECO:0000256" key="1">
    <source>
        <dbReference type="SAM" id="MobiDB-lite"/>
    </source>
</evidence>
<organism evidence="3 4">
    <name type="scientific">Yaniella flava</name>
    <dbReference type="NCBI Taxonomy" id="287930"/>
    <lineage>
        <taxon>Bacteria</taxon>
        <taxon>Bacillati</taxon>
        <taxon>Actinomycetota</taxon>
        <taxon>Actinomycetes</taxon>
        <taxon>Micrococcales</taxon>
        <taxon>Micrococcaceae</taxon>
        <taxon>Yaniella</taxon>
    </lineage>
</organism>
<gene>
    <name evidence="3" type="ORF">GCM10009720_06670</name>
</gene>
<protein>
    <recommendedName>
        <fullName evidence="2">Transposase IS116/IS110/IS902 C-terminal domain-containing protein</fullName>
    </recommendedName>
</protein>
<proteinExistence type="predicted"/>
<evidence type="ECO:0000259" key="2">
    <source>
        <dbReference type="Pfam" id="PF02371"/>
    </source>
</evidence>
<dbReference type="Pfam" id="PF02371">
    <property type="entry name" value="Transposase_20"/>
    <property type="match status" value="1"/>
</dbReference>
<dbReference type="Proteomes" id="UP001501461">
    <property type="component" value="Unassembled WGS sequence"/>
</dbReference>
<evidence type="ECO:0000313" key="3">
    <source>
        <dbReference type="EMBL" id="GAA2029423.1"/>
    </source>
</evidence>
<sequence length="62" mass="6326">MEEIGIGLVNAAVVNTAWFHLGRVRSEAAVAALAGVNPIPASSEKPRGTDSAAEVIANSTTH</sequence>
<keyword evidence="4" id="KW-1185">Reference proteome</keyword>
<feature type="domain" description="Transposase IS116/IS110/IS902 C-terminal" evidence="2">
    <location>
        <begin position="5"/>
        <end position="45"/>
    </location>
</feature>
<evidence type="ECO:0000313" key="4">
    <source>
        <dbReference type="Proteomes" id="UP001501461"/>
    </source>
</evidence>